<evidence type="ECO:0000256" key="1">
    <source>
        <dbReference type="ARBA" id="ARBA00022737"/>
    </source>
</evidence>
<dbReference type="Pfam" id="PF12796">
    <property type="entry name" value="Ank_2"/>
    <property type="match status" value="4"/>
</dbReference>
<evidence type="ECO:0000313" key="6">
    <source>
        <dbReference type="EMBL" id="GAP92625.1"/>
    </source>
</evidence>
<sequence>MGCKILKRLFRFGWKNGQKAEPETRALTSVVEVAKHDGSLNLDTPSSSKPPPADNESACAPSPGEPSSKLPPTSITNDTPIRELWVIAYEKLREDNEELIKNYEEKLQGELGASLVSALGSKVSPRDRMHAILQRRMEQINRDVWKLKFGSSEIQARDMVQPVLSVVSWANRYISTAVSTNPQASMAWAGVSLLLSLLLNPSEQDAALKDGLEYISSLIDQSLMWEDLYIRRYDTGHNMSESSMPTHFAYKNALEKLYRQILKFQATSYCYCAGKAALRLVVDVAKLNEWNGLSDDIRAKEREFRSVSDSWRDAKYDEECLAAENRHKEALRHWQAIGSGVSGLQEAVCDAQEEKKRDGFLDWLCEVDPSEIYNSARDSCEDGTGHWLLQDSKEFRTWESAPQSVLWLHGKPGCGKSVLSSSVIKHLQEKYASDPGSAFAYFFFSFSDQKKQKVPVMLASLVKQLYASRPDTPQPIKDLGVYKRAGTRPDTKTLENALIATAAGFSSVSIVIDALDECPTINEERKKLLSSLNRIVDKMPDTLHIFLTSRKELDIERDMNMILRQRSGAVINLTTDQRGVNHDIGLYIDATLASAQYGSWPTDVKAKAKDLLVQRADGMFQYLVYQFEALRGLGSAADVDEALERLPRGLTATYDRIIQNIDSSLRPQVINLFKWLVASERPLELRELADIWMIRPECTPVIDKRHKLFTPQDCLRCISSMTIQFRRYGAGGRIYVRLAHFSVKEYLTSDGIDGLFTEAEAHHHIARSCLTCHLYLTTAGENDVVKFSLKDYAVRNWGFHLEKVPRGMWSDNVVRLATQALVAYSKSLHRMILTQSYWFSGWMAYSKEPFIYTMFDHILQRPLCHTAKLGFLELTEMLLQNGYFTQQDLGAALAEAADADEPAIVHLPPKGARAYREDSKTLQIHIGTNLRNASMMDFLLSKGADINAQNGERGSVLEAAISGHKPHLVQQVIQLGAGVNLPSINKWGYPLILAAYCCSEIHEEPLAMMVIELLLDSGADVNIQGGEFGNALQATCASFEERNQQSIGDNDNYYRSVVELLLSRGANINARGGTWGTALQAACCSNGRPGAVKLLLEKGADINIKGGKYGSALHAACAWRNREIIELLLCWGADVNLEGEEFGGVLHGLMVQAYGSHCYNPVPLAKLLLDHGADVNAQGGERGNALQAACCSSRNEDVVRILLDHGADINAQGGECGSALQAACYYSNEGVIRMLLGYGADVNAQGGRHGSALQAACYRGNKDDHVVRMLLSHGADVNAQGGRHGSALQSACYYSNKGVVRMLLDHGADVNAQGRERGNALQAACYHGNTDVVRMLLDHGADVNAQGGECGSALQAACYYSNEDVVHMLLDHGADVNAQGGDYGSALQAACSNNALLWYRMDGSLSEIDSKYWDIVHLLIERGGDIRSQEDRFGTAWQVAASNIFDGVEPMLQFLLDQGADVNDGRGLPQGTALQMFLESYRPIQGTKPTNQRIRFLLERGADVNVRAGRYGFALQSACANKHSAQPVQFLLQNCPTLDVNAVGGMFGTALQAAAYSHQTESVTSLLDKGADPNIRGGKYRSALNIAIFRGFWDIVAILLDRGAKSDRQLLPEPDEEWLATMVEEGIEDWDPENDFHGQEHKNEDGKEAVERYRVFWRKQPRGQDEN</sequence>
<dbReference type="SMART" id="SM00248">
    <property type="entry name" value="ANK"/>
    <property type="match status" value="17"/>
</dbReference>
<dbReference type="Pfam" id="PF00023">
    <property type="entry name" value="Ank"/>
    <property type="match status" value="1"/>
</dbReference>
<evidence type="ECO:0000256" key="3">
    <source>
        <dbReference type="PROSITE-ProRule" id="PRU00023"/>
    </source>
</evidence>
<dbReference type="Gene3D" id="1.25.40.20">
    <property type="entry name" value="Ankyrin repeat-containing domain"/>
    <property type="match status" value="4"/>
</dbReference>
<dbReference type="InterPro" id="IPR051631">
    <property type="entry name" value="Ankyrin-KH/SAM_domain"/>
</dbReference>
<dbReference type="OrthoDB" id="4772757at2759"/>
<evidence type="ECO:0000313" key="7">
    <source>
        <dbReference type="Proteomes" id="UP000054516"/>
    </source>
</evidence>
<dbReference type="InterPro" id="IPR031359">
    <property type="entry name" value="NACHT_N"/>
</dbReference>
<feature type="repeat" description="ANK" evidence="3">
    <location>
        <begin position="1215"/>
        <end position="1247"/>
    </location>
</feature>
<dbReference type="PROSITE" id="PS50088">
    <property type="entry name" value="ANK_REPEAT"/>
    <property type="match status" value="9"/>
</dbReference>
<feature type="repeat" description="ANK" evidence="3">
    <location>
        <begin position="1316"/>
        <end position="1348"/>
    </location>
</feature>
<dbReference type="STRING" id="77044.A0A1W2TVJ9"/>
<dbReference type="InterPro" id="IPR002110">
    <property type="entry name" value="Ankyrin_rpt"/>
</dbReference>
<reference evidence="6" key="1">
    <citation type="submission" date="2016-03" db="EMBL/GenBank/DDBJ databases">
        <title>Draft genome sequence of Rosellinia necatrix.</title>
        <authorList>
            <person name="Kanematsu S."/>
        </authorList>
    </citation>
    <scope>NUCLEOTIDE SEQUENCE [LARGE SCALE GENOMIC DNA]</scope>
    <source>
        <strain evidence="6">W97</strain>
    </source>
</reference>
<dbReference type="PROSITE" id="PS50297">
    <property type="entry name" value="ANK_REP_REGION"/>
    <property type="match status" value="6"/>
</dbReference>
<dbReference type="InterPro" id="IPR007111">
    <property type="entry name" value="NACHT_NTPase"/>
</dbReference>
<feature type="repeat" description="ANK" evidence="3">
    <location>
        <begin position="1108"/>
        <end position="1140"/>
    </location>
</feature>
<feature type="repeat" description="ANK" evidence="3">
    <location>
        <begin position="919"/>
        <end position="951"/>
    </location>
</feature>
<dbReference type="PANTHER" id="PTHR23206:SF7">
    <property type="entry name" value="PROTEIN KINASE DOMAIN-CONTAINING PROTEIN"/>
    <property type="match status" value="1"/>
</dbReference>
<feature type="repeat" description="ANK" evidence="3">
    <location>
        <begin position="1248"/>
        <end position="1282"/>
    </location>
</feature>
<evidence type="ECO:0000259" key="5">
    <source>
        <dbReference type="PROSITE" id="PS50837"/>
    </source>
</evidence>
<accession>A0A1W2TVJ9</accession>
<dbReference type="Gene3D" id="3.40.50.300">
    <property type="entry name" value="P-loop containing nucleotide triphosphate hydrolases"/>
    <property type="match status" value="1"/>
</dbReference>
<evidence type="ECO:0000256" key="4">
    <source>
        <dbReference type="SAM" id="MobiDB-lite"/>
    </source>
</evidence>
<name>A0A1W2TVJ9_ROSNE</name>
<dbReference type="InterPro" id="IPR036770">
    <property type="entry name" value="Ankyrin_rpt-contain_sf"/>
</dbReference>
<feature type="repeat" description="ANK" evidence="3">
    <location>
        <begin position="1074"/>
        <end position="1107"/>
    </location>
</feature>
<dbReference type="PANTHER" id="PTHR23206">
    <property type="entry name" value="MASK PROTEIN"/>
    <property type="match status" value="1"/>
</dbReference>
<dbReference type="OMA" id="YYKAYYK"/>
<dbReference type="InterPro" id="IPR056884">
    <property type="entry name" value="NPHP3-like_N"/>
</dbReference>
<evidence type="ECO:0000256" key="2">
    <source>
        <dbReference type="ARBA" id="ARBA00023043"/>
    </source>
</evidence>
<protein>
    <submittedName>
        <fullName evidence="6">Putative ankyrin repeat protein</fullName>
    </submittedName>
</protein>
<gene>
    <name evidence="6" type="ORF">SAMD00023353_9200410</name>
</gene>
<dbReference type="SUPFAM" id="SSF48403">
    <property type="entry name" value="Ankyrin repeat"/>
    <property type="match status" value="3"/>
</dbReference>
<keyword evidence="7" id="KW-1185">Reference proteome</keyword>
<dbReference type="Pfam" id="PF24883">
    <property type="entry name" value="NPHP3_N"/>
    <property type="match status" value="1"/>
</dbReference>
<feature type="domain" description="NACHT" evidence="5">
    <location>
        <begin position="404"/>
        <end position="550"/>
    </location>
</feature>
<dbReference type="EMBL" id="DF977537">
    <property type="protein sequence ID" value="GAP92625.1"/>
    <property type="molecule type" value="Genomic_DNA"/>
</dbReference>
<organism evidence="6">
    <name type="scientific">Rosellinia necatrix</name>
    <name type="common">White root-rot fungus</name>
    <dbReference type="NCBI Taxonomy" id="77044"/>
    <lineage>
        <taxon>Eukaryota</taxon>
        <taxon>Fungi</taxon>
        <taxon>Dikarya</taxon>
        <taxon>Ascomycota</taxon>
        <taxon>Pezizomycotina</taxon>
        <taxon>Sordariomycetes</taxon>
        <taxon>Xylariomycetidae</taxon>
        <taxon>Xylariales</taxon>
        <taxon>Xylariaceae</taxon>
        <taxon>Rosellinia</taxon>
    </lineage>
</organism>
<proteinExistence type="predicted"/>
<keyword evidence="1" id="KW-0677">Repeat</keyword>
<dbReference type="Pfam" id="PF17100">
    <property type="entry name" value="NACHT_N"/>
    <property type="match status" value="1"/>
</dbReference>
<dbReference type="PROSITE" id="PS50837">
    <property type="entry name" value="NACHT"/>
    <property type="match status" value="1"/>
</dbReference>
<feature type="region of interest" description="Disordered" evidence="4">
    <location>
        <begin position="36"/>
        <end position="76"/>
    </location>
</feature>
<feature type="repeat" description="ANK" evidence="3">
    <location>
        <begin position="1181"/>
        <end position="1214"/>
    </location>
</feature>
<feature type="repeat" description="ANK" evidence="3">
    <location>
        <begin position="1349"/>
        <end position="1381"/>
    </location>
</feature>
<dbReference type="Proteomes" id="UP000054516">
    <property type="component" value="Unassembled WGS sequence"/>
</dbReference>
<dbReference type="InterPro" id="IPR027417">
    <property type="entry name" value="P-loop_NTPase"/>
</dbReference>
<feature type="repeat" description="ANK" evidence="3">
    <location>
        <begin position="1283"/>
        <end position="1315"/>
    </location>
</feature>
<keyword evidence="2 3" id="KW-0040">ANK repeat</keyword>
<dbReference type="SUPFAM" id="SSF52540">
    <property type="entry name" value="P-loop containing nucleoside triphosphate hydrolases"/>
    <property type="match status" value="2"/>
</dbReference>